<proteinExistence type="predicted"/>
<keyword evidence="2" id="KW-1185">Reference proteome</keyword>
<comment type="caution">
    <text evidence="1">The sequence shown here is derived from an EMBL/GenBank/DDBJ whole genome shotgun (WGS) entry which is preliminary data.</text>
</comment>
<reference evidence="1" key="1">
    <citation type="submission" date="2022-11" db="EMBL/GenBank/DDBJ databases">
        <title>Genome Sequence of Nemania bipapillata.</title>
        <authorList>
            <person name="Buettner E."/>
        </authorList>
    </citation>
    <scope>NUCLEOTIDE SEQUENCE</scope>
    <source>
        <strain evidence="1">CP14</strain>
    </source>
</reference>
<gene>
    <name evidence="1" type="ORF">ONZ43_g5221</name>
</gene>
<dbReference type="Proteomes" id="UP001153334">
    <property type="component" value="Unassembled WGS sequence"/>
</dbReference>
<dbReference type="EMBL" id="JAPESX010001565">
    <property type="protein sequence ID" value="KAJ8113133.1"/>
    <property type="molecule type" value="Genomic_DNA"/>
</dbReference>
<accession>A0ACC2ID59</accession>
<protein>
    <submittedName>
        <fullName evidence="1">Uncharacterized protein</fullName>
    </submittedName>
</protein>
<evidence type="ECO:0000313" key="1">
    <source>
        <dbReference type="EMBL" id="KAJ8113133.1"/>
    </source>
</evidence>
<name>A0ACC2ID59_9PEZI</name>
<sequence>MTSTTVVATPPEGSTVLGNFYPRYGGLGGCTEHNALVGLLPTKNDMAYIANITGDPSWELSNMRSFYELLEDAQYPNSDEALHGHNGWLDLNINPEGIPAQDIKLMGALIGAAKAFGVSSTESVTALEKALNQTIAKAIKEGIDPYHELIPLNMTSAITSAYANIVSHDANSAAADRDTAKMFARLPETIDNVQWRRSSPRDFVYDTATAKNADGSKKYPLDVALHTLVTKVTFANKTSCGGKPKANGVEYLYGESLYRADPRANKTDGGKPGSVKATKEVIVAGGAFNSPQILKLSGVGPKAELEKFGIPVVVDLPGVGTNLQDRLEVSVNAMYPTNFTRILDCAFLAVEDDPCWTQYADPNNKGAAKGAYASSGNYFGAFWVSPYSEDGEQDLWIGGFPGTFNGFYPGYSSNAATATFKNYWSWLILKAHTRNRAGTVQLQSANPRDVPLITFHSLYEGLTKEEADKDSYALVEGMRMAQNFYAHTPDVDGLPVQWWPPLNYTSDEELHEWITEEAWGHHASCSNPIGADNDPMAVLDGNFKVRGTTGLRVVDASVFPKIPGTFISLPILMIAEKASSVILAGK</sequence>
<organism evidence="1 2">
    <name type="scientific">Nemania bipapillata</name>
    <dbReference type="NCBI Taxonomy" id="110536"/>
    <lineage>
        <taxon>Eukaryota</taxon>
        <taxon>Fungi</taxon>
        <taxon>Dikarya</taxon>
        <taxon>Ascomycota</taxon>
        <taxon>Pezizomycotina</taxon>
        <taxon>Sordariomycetes</taxon>
        <taxon>Xylariomycetidae</taxon>
        <taxon>Xylariales</taxon>
        <taxon>Xylariaceae</taxon>
        <taxon>Nemania</taxon>
    </lineage>
</organism>
<evidence type="ECO:0000313" key="2">
    <source>
        <dbReference type="Proteomes" id="UP001153334"/>
    </source>
</evidence>